<evidence type="ECO:0000313" key="2">
    <source>
        <dbReference type="Proteomes" id="UP001165064"/>
    </source>
</evidence>
<proteinExistence type="predicted"/>
<accession>A0ACB5U7Q5</accession>
<gene>
    <name evidence="1" type="ORF">Amon02_001176000</name>
</gene>
<dbReference type="Proteomes" id="UP001165064">
    <property type="component" value="Unassembled WGS sequence"/>
</dbReference>
<name>A0ACB5U7Q5_AMBMO</name>
<evidence type="ECO:0000313" key="1">
    <source>
        <dbReference type="EMBL" id="GMF03368.1"/>
    </source>
</evidence>
<dbReference type="EMBL" id="BSXS01012986">
    <property type="protein sequence ID" value="GMF03368.1"/>
    <property type="molecule type" value="Genomic_DNA"/>
</dbReference>
<sequence length="151" mass="16320">MMSKTRSACLLLALLTSITSATPTVGWPFDEQLPDVARVGESYSFTISSETYQDSDSDVQYSTSNLPSWLKFDSSSLTFSGTPETSDVTDSQDFQLIGKDSSGNILNETYSIVVSSNPGPYVKDPVSSQLSSLDSPTEHHYQLGVSSTLIV</sequence>
<protein>
    <submittedName>
        <fullName evidence="1">Unnamed protein product</fullName>
    </submittedName>
</protein>
<reference evidence="1" key="1">
    <citation type="submission" date="2023-04" db="EMBL/GenBank/DDBJ databases">
        <title>Ambrosiozyma monospora NBRC 10751.</title>
        <authorList>
            <person name="Ichikawa N."/>
            <person name="Sato H."/>
            <person name="Tonouchi N."/>
        </authorList>
    </citation>
    <scope>NUCLEOTIDE SEQUENCE</scope>
    <source>
        <strain evidence="1">NBRC 10751</strain>
    </source>
</reference>
<keyword evidence="2" id="KW-1185">Reference proteome</keyword>
<comment type="caution">
    <text evidence="1">The sequence shown here is derived from an EMBL/GenBank/DDBJ whole genome shotgun (WGS) entry which is preliminary data.</text>
</comment>
<organism evidence="1 2">
    <name type="scientific">Ambrosiozyma monospora</name>
    <name type="common">Yeast</name>
    <name type="synonym">Endomycopsis monosporus</name>
    <dbReference type="NCBI Taxonomy" id="43982"/>
    <lineage>
        <taxon>Eukaryota</taxon>
        <taxon>Fungi</taxon>
        <taxon>Dikarya</taxon>
        <taxon>Ascomycota</taxon>
        <taxon>Saccharomycotina</taxon>
        <taxon>Pichiomycetes</taxon>
        <taxon>Pichiales</taxon>
        <taxon>Pichiaceae</taxon>
        <taxon>Ambrosiozyma</taxon>
    </lineage>
</organism>